<name>A0A0F9FNA4_9ZZZZ</name>
<feature type="non-terminal residue" evidence="2">
    <location>
        <position position="340"/>
    </location>
</feature>
<evidence type="ECO:0000313" key="2">
    <source>
        <dbReference type="EMBL" id="KKL52537.1"/>
    </source>
</evidence>
<feature type="region of interest" description="Disordered" evidence="1">
    <location>
        <begin position="221"/>
        <end position="301"/>
    </location>
</feature>
<organism evidence="2">
    <name type="scientific">marine sediment metagenome</name>
    <dbReference type="NCBI Taxonomy" id="412755"/>
    <lineage>
        <taxon>unclassified sequences</taxon>
        <taxon>metagenomes</taxon>
        <taxon>ecological metagenomes</taxon>
    </lineage>
</organism>
<comment type="caution">
    <text evidence="2">The sequence shown here is derived from an EMBL/GenBank/DDBJ whole genome shotgun (WGS) entry which is preliminary data.</text>
</comment>
<proteinExistence type="predicted"/>
<feature type="compositionally biased region" description="Basic and acidic residues" evidence="1">
    <location>
        <begin position="258"/>
        <end position="267"/>
    </location>
</feature>
<dbReference type="AlphaFoldDB" id="A0A0F9FNA4"/>
<dbReference type="EMBL" id="LAZR01031857">
    <property type="protein sequence ID" value="KKL52537.1"/>
    <property type="molecule type" value="Genomic_DNA"/>
</dbReference>
<gene>
    <name evidence="2" type="ORF">LCGC14_2284440</name>
</gene>
<feature type="compositionally biased region" description="Basic residues" evidence="1">
    <location>
        <begin position="268"/>
        <end position="277"/>
    </location>
</feature>
<accession>A0A0F9FNA4</accession>
<reference evidence="2" key="1">
    <citation type="journal article" date="2015" name="Nature">
        <title>Complex archaea that bridge the gap between prokaryotes and eukaryotes.</title>
        <authorList>
            <person name="Spang A."/>
            <person name="Saw J.H."/>
            <person name="Jorgensen S.L."/>
            <person name="Zaremba-Niedzwiedzka K."/>
            <person name="Martijn J."/>
            <person name="Lind A.E."/>
            <person name="van Eijk R."/>
            <person name="Schleper C."/>
            <person name="Guy L."/>
            <person name="Ettema T.J."/>
        </authorList>
    </citation>
    <scope>NUCLEOTIDE SEQUENCE</scope>
</reference>
<protein>
    <submittedName>
        <fullName evidence="2">Uncharacterized protein</fullName>
    </submittedName>
</protein>
<sequence>MATATAEVIKAEALDGADPVNHWALQAVALEPANSGTQVEIAENWQIEDTVSQGATSITISAVISTGADHAACAFVWNEGSAAPTGVTWNGAAMTKIAEQAISSWTLTFWLLATTDTGTHDLVATFAASVRGSMLAGGARNVHQTTPTAGIAQDAGLGPNSAIEVTITLGSVDGGAAFSMLVATTADENSPFNISSAYNPAGDQLINRVSGPTETRYIGDRRDVTTRQPDTTGPGPIPPKFDEPPGGGGPIGDPAVGEARRPRERRGLRGLRGRRGFKAGPIGRRLPPAEPGEQIDKSVPDEYEPKPVRKWLTFGWLTAPMLEGQKTITVRDWGTTEGLW</sequence>
<evidence type="ECO:0000256" key="1">
    <source>
        <dbReference type="SAM" id="MobiDB-lite"/>
    </source>
</evidence>